<feature type="compositionally biased region" description="Polar residues" evidence="5">
    <location>
        <begin position="41"/>
        <end position="52"/>
    </location>
</feature>
<evidence type="ECO:0000256" key="2">
    <source>
        <dbReference type="ARBA" id="ARBA00023054"/>
    </source>
</evidence>
<reference evidence="7" key="1">
    <citation type="submission" date="2025-08" db="UniProtKB">
        <authorList>
            <consortium name="RefSeq"/>
        </authorList>
    </citation>
    <scope>IDENTIFICATION</scope>
</reference>
<evidence type="ECO:0000256" key="4">
    <source>
        <dbReference type="SAM" id="Coils"/>
    </source>
</evidence>
<feature type="coiled-coil region" evidence="4">
    <location>
        <begin position="57"/>
        <end position="100"/>
    </location>
</feature>
<evidence type="ECO:0000256" key="3">
    <source>
        <dbReference type="ARBA" id="ARBA00023273"/>
    </source>
</evidence>
<keyword evidence="3" id="KW-0966">Cell projection</keyword>
<name>A0A6P4FFY7_DRORH</name>
<dbReference type="InterPro" id="IPR051885">
    <property type="entry name" value="CC_CF"/>
</dbReference>
<dbReference type="Pfam" id="PF13870">
    <property type="entry name" value="CCDC113_CCDC96_CC"/>
    <property type="match status" value="1"/>
</dbReference>
<dbReference type="RefSeq" id="XP_016988852.2">
    <property type="nucleotide sequence ID" value="XM_017133363.2"/>
</dbReference>
<evidence type="ECO:0000313" key="7">
    <source>
        <dbReference type="RefSeq" id="XP_016988852.1"/>
    </source>
</evidence>
<evidence type="ECO:0000259" key="6">
    <source>
        <dbReference type="Pfam" id="PF13870"/>
    </source>
</evidence>
<dbReference type="OrthoDB" id="10254794at2759"/>
<dbReference type="PANTHER" id="PTHR15654">
    <property type="entry name" value="COILED-COIL DOMAIN-CONTAINING PROTEIN 113-RELATED"/>
    <property type="match status" value="1"/>
</dbReference>
<dbReference type="GO" id="GO:0060271">
    <property type="term" value="P:cilium assembly"/>
    <property type="evidence" value="ECO:0007669"/>
    <property type="project" value="TreeGrafter"/>
</dbReference>
<comment type="subcellular location">
    <subcellularLocation>
        <location evidence="1">Cell projection</location>
        <location evidence="1">Cilium</location>
    </subcellularLocation>
</comment>
<feature type="region of interest" description="Disordered" evidence="5">
    <location>
        <begin position="27"/>
        <end position="54"/>
    </location>
</feature>
<protein>
    <submittedName>
        <fullName evidence="7">Uncharacterized protein LOC108051306</fullName>
    </submittedName>
</protein>
<evidence type="ECO:0000256" key="5">
    <source>
        <dbReference type="SAM" id="MobiDB-lite"/>
    </source>
</evidence>
<gene>
    <name evidence="7" type="primary">LOC108051306</name>
</gene>
<dbReference type="RefSeq" id="XP_016988852.1">
    <property type="nucleotide sequence ID" value="XM_017133363.1"/>
</dbReference>
<feature type="domain" description="CCDC113/CCDC96 coiled-coil" evidence="6">
    <location>
        <begin position="485"/>
        <end position="659"/>
    </location>
</feature>
<proteinExistence type="predicted"/>
<feature type="region of interest" description="Disordered" evidence="5">
    <location>
        <begin position="163"/>
        <end position="183"/>
    </location>
</feature>
<dbReference type="GeneID" id="108051306"/>
<dbReference type="InterPro" id="IPR025254">
    <property type="entry name" value="CCDC113/CCDC96_CC"/>
</dbReference>
<sequence>METETSAEIQDEILQEIVDRETLVTEAIPPTSPGDEASVHDNVSTQSSQTSEMLVKSVEKEERLQMLREVNERLKEREKEEQEINEIAEHERQILEKEKRKRSLANFQRQQSRFEKEEEEEQLLWNKLDNDVGSDHERIDRHSDLAAFTTSLNTADDEVEDLNAPIESSSETEPEVLETGKKRSINPMQTVVKTLMLVPNLSDISLQKESEFDLKTARSQKSVRSRRLSVGDADKSFDSESFEGETGESHNDAQTVIEDRSSSSKSLRESMSDGIIPDVPLPEPKKPETKKYMDFEDFLVDMQEDIPELEVDENEELQILKTQKIVSDFITHLIQNVITAERRDEEYIRKRLDKEKLLAALQSIVHDHILVKDSHRQLQERVVDYYRRMKNKRPFAELPQAEEMIYCTRHDHALAYLSFGLERVAKAKEKFCLLSTKATLDLNHAMQIAVSTEEHLEQAVRRLLVRPDAETDFLKRFVARELRLMADFRNQISYTRLLLISQKHTLGRITEKIKEIEVVCDGVSMKDFIMTQTKVFGLEKKIEERNLELSKQRSQYHTDLHLTKHHREKTLGLKSRIAELKVQLIEKNNIKNEVKKELCRAKLEHKKIRGRINELNYQGGILATPALMYDYDRTVAYIREKEKSVASLKETLKSIDSHLQSLLPHPTKSLLFLHGS</sequence>
<feature type="region of interest" description="Disordered" evidence="5">
    <location>
        <begin position="212"/>
        <end position="288"/>
    </location>
</feature>
<feature type="compositionally biased region" description="Basic and acidic residues" evidence="5">
    <location>
        <begin position="247"/>
        <end position="271"/>
    </location>
</feature>
<keyword evidence="2 4" id="KW-0175">Coiled coil</keyword>
<evidence type="ECO:0000256" key="1">
    <source>
        <dbReference type="ARBA" id="ARBA00004138"/>
    </source>
</evidence>
<dbReference type="PANTHER" id="PTHR15654:SF1">
    <property type="entry name" value="COILED-COIL DOMAIN-CONTAINING PROTEIN 96"/>
    <property type="match status" value="1"/>
</dbReference>
<accession>A0A6P4FFY7</accession>
<dbReference type="AlphaFoldDB" id="A0A6P4FFY7"/>
<dbReference type="GO" id="GO:0005930">
    <property type="term" value="C:axoneme"/>
    <property type="evidence" value="ECO:0007669"/>
    <property type="project" value="TreeGrafter"/>
</dbReference>
<organism evidence="7">
    <name type="scientific">Drosophila rhopaloa</name>
    <name type="common">Fruit fly</name>
    <dbReference type="NCBI Taxonomy" id="1041015"/>
    <lineage>
        <taxon>Eukaryota</taxon>
        <taxon>Metazoa</taxon>
        <taxon>Ecdysozoa</taxon>
        <taxon>Arthropoda</taxon>
        <taxon>Hexapoda</taxon>
        <taxon>Insecta</taxon>
        <taxon>Pterygota</taxon>
        <taxon>Neoptera</taxon>
        <taxon>Endopterygota</taxon>
        <taxon>Diptera</taxon>
        <taxon>Brachycera</taxon>
        <taxon>Muscomorpha</taxon>
        <taxon>Ephydroidea</taxon>
        <taxon>Drosophilidae</taxon>
        <taxon>Drosophila</taxon>
        <taxon>Sophophora</taxon>
    </lineage>
</organism>
<dbReference type="GO" id="GO:0036064">
    <property type="term" value="C:ciliary basal body"/>
    <property type="evidence" value="ECO:0007669"/>
    <property type="project" value="TreeGrafter"/>
</dbReference>